<dbReference type="PANTHER" id="PTHR36932">
    <property type="entry name" value="CAPSULAR POLYSACCHARIDE BIOSYNTHESIS PROTEIN"/>
    <property type="match status" value="1"/>
</dbReference>
<sequence length="460" mass="51879">MALKDFILKYAPVFAQNIGISLYNTYLYKQRHRGRYKAYREYYRRFETAGADEVAREARKRQAEFLQAATQASPWYAPQRGKPLEEFPILEKAQLLAHMDAIRSIEEKDGIVSLTGGTTGASMKVIYAHEDMQERFALKDHFRARYGYRLGKKVAWFSGKSLVRPQDLASGNVSRDDYINKIRFFSTFHISQQNFDAYWRAFCDFKPEYIVGFPSSVYDLCTMALERKLTYEGSVKAFFPTAETVLPKYREIIGQVLGCQVVDQYAASEGAPFILQCPQGSLHIHPLTGVFEVVDENMRPAQEGEILVTAFTTHGTPLIRYRIGDRIKLAPPSFQCACGSCFPVVEHIDGRTSDFIWSPENGKVNLGNISNCTKDVDGIVCFQVTQKQPDTVSIAVVANDQFTAAQQRQFLDAMALRLGKSVAVHLALVDEIPREPSGKFRIVKNLLAPESMRPAAMRGS</sequence>
<evidence type="ECO:0000313" key="1">
    <source>
        <dbReference type="EMBL" id="SHH94597.1"/>
    </source>
</evidence>
<dbReference type="OrthoDB" id="580775at2"/>
<dbReference type="STRING" id="658167.SAMN04488135_106137"/>
<evidence type="ECO:0000313" key="2">
    <source>
        <dbReference type="Proteomes" id="UP000184226"/>
    </source>
</evidence>
<keyword evidence="1" id="KW-0436">Ligase</keyword>
<dbReference type="Proteomes" id="UP000184226">
    <property type="component" value="Unassembled WGS sequence"/>
</dbReference>
<dbReference type="RefSeq" id="WP_073103611.1">
    <property type="nucleotide sequence ID" value="NZ_FQXE01000006.1"/>
</dbReference>
<dbReference type="EMBL" id="FQXE01000006">
    <property type="protein sequence ID" value="SHH94597.1"/>
    <property type="molecule type" value="Genomic_DNA"/>
</dbReference>
<keyword evidence="2" id="KW-1185">Reference proteome</keyword>
<gene>
    <name evidence="1" type="ORF">SAMN04488135_106137</name>
</gene>
<dbReference type="Gene3D" id="3.40.50.12780">
    <property type="entry name" value="N-terminal domain of ligase-like"/>
    <property type="match status" value="1"/>
</dbReference>
<dbReference type="InterPro" id="IPR053158">
    <property type="entry name" value="CapK_Type1_Caps_Biosynth"/>
</dbReference>
<dbReference type="PANTHER" id="PTHR36932:SF1">
    <property type="entry name" value="CAPSULAR POLYSACCHARIDE BIOSYNTHESIS PROTEIN"/>
    <property type="match status" value="1"/>
</dbReference>
<dbReference type="GO" id="GO:0016874">
    <property type="term" value="F:ligase activity"/>
    <property type="evidence" value="ECO:0007669"/>
    <property type="project" value="UniProtKB-KW"/>
</dbReference>
<accession>A0A1M5X450</accession>
<dbReference type="InterPro" id="IPR042099">
    <property type="entry name" value="ANL_N_sf"/>
</dbReference>
<reference evidence="1 2" key="1">
    <citation type="submission" date="2016-11" db="EMBL/GenBank/DDBJ databases">
        <authorList>
            <person name="Jaros S."/>
            <person name="Januszkiewicz K."/>
            <person name="Wedrychowicz H."/>
        </authorList>
    </citation>
    <scope>NUCLEOTIDE SEQUENCE [LARGE SCALE GENOMIC DNA]</scope>
    <source>
        <strain evidence="1 2">CGMCC 1.10190</strain>
    </source>
</reference>
<name>A0A1M5X450_9BURK</name>
<organism evidence="1 2">
    <name type="scientific">Pollutimonas bauzanensis</name>
    <dbReference type="NCBI Taxonomy" id="658167"/>
    <lineage>
        <taxon>Bacteria</taxon>
        <taxon>Pseudomonadati</taxon>
        <taxon>Pseudomonadota</taxon>
        <taxon>Betaproteobacteria</taxon>
        <taxon>Burkholderiales</taxon>
        <taxon>Alcaligenaceae</taxon>
        <taxon>Pollutimonas</taxon>
    </lineage>
</organism>
<dbReference type="SUPFAM" id="SSF56801">
    <property type="entry name" value="Acetyl-CoA synthetase-like"/>
    <property type="match status" value="1"/>
</dbReference>
<protein>
    <submittedName>
        <fullName evidence="1">Phenylacetate-CoA ligase</fullName>
    </submittedName>
</protein>
<proteinExistence type="predicted"/>
<dbReference type="AlphaFoldDB" id="A0A1M5X450"/>